<dbReference type="PANTHER" id="PTHR38664">
    <property type="entry name" value="SLR0058 PROTEIN"/>
    <property type="match status" value="1"/>
</dbReference>
<keyword evidence="1" id="KW-0175">Coiled coil</keyword>
<dbReference type="Pfam" id="PF05597">
    <property type="entry name" value="Phasin"/>
    <property type="match status" value="1"/>
</dbReference>
<keyword evidence="4" id="KW-1185">Reference proteome</keyword>
<evidence type="ECO:0000256" key="2">
    <source>
        <dbReference type="SAM" id="MobiDB-lite"/>
    </source>
</evidence>
<accession>A0A1B2LYU5</accession>
<evidence type="ECO:0000313" key="4">
    <source>
        <dbReference type="Proteomes" id="UP000093391"/>
    </source>
</evidence>
<dbReference type="AlphaFoldDB" id="A0A1B2LYU5"/>
<name>A0A1B2LYU5_9GAMM</name>
<feature type="region of interest" description="Disordered" evidence="2">
    <location>
        <begin position="81"/>
        <end position="113"/>
    </location>
</feature>
<feature type="compositionally biased region" description="Basic and acidic residues" evidence="2">
    <location>
        <begin position="92"/>
        <end position="112"/>
    </location>
</feature>
<organism evidence="3 4">
    <name type="scientific">Acinetobacter larvae</name>
    <dbReference type="NCBI Taxonomy" id="1789224"/>
    <lineage>
        <taxon>Bacteria</taxon>
        <taxon>Pseudomonadati</taxon>
        <taxon>Pseudomonadota</taxon>
        <taxon>Gammaproteobacteria</taxon>
        <taxon>Moraxellales</taxon>
        <taxon>Moraxellaceae</taxon>
        <taxon>Acinetobacter</taxon>
    </lineage>
</organism>
<proteinExistence type="predicted"/>
<dbReference type="OrthoDB" id="5801582at2"/>
<sequence length="161" mass="18561">MDQKINVKNISLQHAADLTEKKIKSKRKVSIRRNALDFRKYTKQIWLAGLGAFSRAEEEGNKLFDSLVKAGEEVEFSSDKAYEQSTALGHSEQQRDKEHLKEKTEKNAEHGMNHPLNRIGLVTVKDIQRLENLILQLQQKVDLLIEENHKLKSDTTEIDIK</sequence>
<dbReference type="Proteomes" id="UP000093391">
    <property type="component" value="Chromosome"/>
</dbReference>
<dbReference type="STRING" id="1789224.BFG52_07035"/>
<dbReference type="PANTHER" id="PTHR38664:SF1">
    <property type="entry name" value="SLR0058 PROTEIN"/>
    <property type="match status" value="1"/>
</dbReference>
<dbReference type="EMBL" id="CP016895">
    <property type="protein sequence ID" value="AOA58132.1"/>
    <property type="molecule type" value="Genomic_DNA"/>
</dbReference>
<dbReference type="RefSeq" id="WP_067553982.1">
    <property type="nucleotide sequence ID" value="NZ_CP016895.1"/>
</dbReference>
<evidence type="ECO:0000256" key="1">
    <source>
        <dbReference type="SAM" id="Coils"/>
    </source>
</evidence>
<evidence type="ECO:0000313" key="3">
    <source>
        <dbReference type="EMBL" id="AOA58132.1"/>
    </source>
</evidence>
<dbReference type="KEGG" id="ala:BFG52_07035"/>
<protein>
    <recommendedName>
        <fullName evidence="5">Poly(Hydroxyalcanoate) granule associated protein</fullName>
    </recommendedName>
</protein>
<gene>
    <name evidence="3" type="ORF">BFG52_07035</name>
</gene>
<evidence type="ECO:0008006" key="5">
    <source>
        <dbReference type="Google" id="ProtNLM"/>
    </source>
</evidence>
<reference evidence="3 4" key="1">
    <citation type="submission" date="2016-08" db="EMBL/GenBank/DDBJ databases">
        <authorList>
            <person name="Seilhamer J.J."/>
        </authorList>
    </citation>
    <scope>NUCLEOTIDE SEQUENCE [LARGE SCALE GENOMIC DNA]</scope>
    <source>
        <strain evidence="3 4">BRTC-1</strain>
    </source>
</reference>
<feature type="coiled-coil region" evidence="1">
    <location>
        <begin position="127"/>
        <end position="154"/>
    </location>
</feature>
<dbReference type="InterPro" id="IPR008769">
    <property type="entry name" value="PhaF_PhaI"/>
</dbReference>